<dbReference type="AlphaFoldDB" id="A0A8T1PMG9"/>
<evidence type="ECO:0000313" key="2">
    <source>
        <dbReference type="Proteomes" id="UP000811609"/>
    </source>
</evidence>
<evidence type="ECO:0000313" key="1">
    <source>
        <dbReference type="EMBL" id="KAG6642953.1"/>
    </source>
</evidence>
<proteinExistence type="predicted"/>
<dbReference type="EMBL" id="CM031817">
    <property type="protein sequence ID" value="KAG6642953.1"/>
    <property type="molecule type" value="Genomic_DNA"/>
</dbReference>
<gene>
    <name evidence="1" type="ORF">CIPAW_09G176500</name>
</gene>
<keyword evidence="2" id="KW-1185">Reference proteome</keyword>
<accession>A0A8T1PMG9</accession>
<dbReference type="Proteomes" id="UP000811609">
    <property type="component" value="Chromosome 9"/>
</dbReference>
<name>A0A8T1PMG9_CARIL</name>
<organism evidence="1 2">
    <name type="scientific">Carya illinoinensis</name>
    <name type="common">Pecan</name>
    <dbReference type="NCBI Taxonomy" id="32201"/>
    <lineage>
        <taxon>Eukaryota</taxon>
        <taxon>Viridiplantae</taxon>
        <taxon>Streptophyta</taxon>
        <taxon>Embryophyta</taxon>
        <taxon>Tracheophyta</taxon>
        <taxon>Spermatophyta</taxon>
        <taxon>Magnoliopsida</taxon>
        <taxon>eudicotyledons</taxon>
        <taxon>Gunneridae</taxon>
        <taxon>Pentapetalae</taxon>
        <taxon>rosids</taxon>
        <taxon>fabids</taxon>
        <taxon>Fagales</taxon>
        <taxon>Juglandaceae</taxon>
        <taxon>Carya</taxon>
    </lineage>
</organism>
<dbReference type="PANTHER" id="PTHR35723">
    <property type="entry name" value="POLYPHOSPHATIDYLINOSITOL PHOSPHATASE"/>
    <property type="match status" value="1"/>
</dbReference>
<reference evidence="1" key="1">
    <citation type="submission" date="2020-12" db="EMBL/GenBank/DDBJ databases">
        <title>WGS assembly of Carya illinoinensis cv. Pawnee.</title>
        <authorList>
            <person name="Platts A."/>
            <person name="Shu S."/>
            <person name="Wright S."/>
            <person name="Barry K."/>
            <person name="Edger P."/>
            <person name="Pires J.C."/>
            <person name="Schmutz J."/>
        </authorList>
    </citation>
    <scope>NUCLEOTIDE SEQUENCE</scope>
    <source>
        <tissue evidence="1">Leaf</tissue>
    </source>
</reference>
<protein>
    <submittedName>
        <fullName evidence="1">Uncharacterized protein</fullName>
    </submittedName>
</protein>
<sequence>MMYVTGVKALNKTHFSTSHLSGGRETIAFVTVFAIYNPPLNSLADDRSSNLITVGNSSYGKVERSMALLNIFINVIQVTMPQSNIVILTELVSDLRMRRNRVTVHPVQGEYSRDKLMLQRIRSYIAYPETRLGELSHKEHVTHYIFTDSDIAVVDDLGQIFPDYSNQLALAWIVKSDPSFDTRKFTKQQVFLEKIGGVLVIFLPCAIYNWTPPKGAGQFHGVPLDVKVLHFKKSRKRLIFKSWNFFRSSANLSDMLCLILSSWRTKYDF</sequence>
<comment type="caution">
    <text evidence="1">The sequence shown here is derived from an EMBL/GenBank/DDBJ whole genome shotgun (WGS) entry which is preliminary data.</text>
</comment>